<dbReference type="OrthoDB" id="24432at10239"/>
<evidence type="ECO:0008006" key="3">
    <source>
        <dbReference type="Google" id="ProtNLM"/>
    </source>
</evidence>
<dbReference type="RefSeq" id="YP_009035917.1">
    <property type="nucleotide sequence ID" value="NC_024209.1"/>
</dbReference>
<gene>
    <name evidence="1" type="primary">22</name>
    <name evidence="1" type="ORF">PBI_HAWKEYE_22</name>
</gene>
<dbReference type="Proteomes" id="UP000019737">
    <property type="component" value="Segment"/>
</dbReference>
<protein>
    <recommendedName>
        <fullName evidence="3">Minor tail protein</fullName>
    </recommendedName>
</protein>
<evidence type="ECO:0000313" key="2">
    <source>
        <dbReference type="Proteomes" id="UP000019737"/>
    </source>
</evidence>
<dbReference type="KEGG" id="vg:19527202"/>
<keyword evidence="2" id="KW-1185">Reference proteome</keyword>
<name>X2KRF9_9CAUD</name>
<proteinExistence type="predicted"/>
<accession>X2KRF9</accession>
<evidence type="ECO:0000313" key="1">
    <source>
        <dbReference type="EMBL" id="AHN84033.1"/>
    </source>
</evidence>
<dbReference type="EMBL" id="KJ194582">
    <property type="protein sequence ID" value="AHN84033.1"/>
    <property type="molecule type" value="Genomic_DNA"/>
</dbReference>
<sequence>MARIEFNYNDIEIRSNIADLERKVDKAVDDTMSYHALEGTKYMKENAPWTDRTTAARNGLHAIPSQPRPGLHEIVFSHTVHYGIWLEIANSGRYQIIMPTVSHEGQLLMQRLRGLFGKLDRMTS</sequence>
<reference evidence="1 2" key="1">
    <citation type="submission" date="2014-01" db="EMBL/GenBank/DDBJ databases">
        <authorList>
            <person name="Schneider V.M."/>
            <person name="Bowman C.A."/>
            <person name="Russell D.A."/>
            <person name="Pope W.H."/>
            <person name="Jacobs-Sera D."/>
            <person name="Hendrix R.W."/>
            <person name="Hatfull G.F."/>
        </authorList>
    </citation>
    <scope>NUCLEOTIDE SEQUENCE [LARGE SCALE GENOMIC DNA]</scope>
</reference>
<dbReference type="GeneID" id="19527202"/>
<organism evidence="1 2">
    <name type="scientific">Mycobacterium phage Hawkeye</name>
    <dbReference type="NCBI Taxonomy" id="1458711"/>
    <lineage>
        <taxon>Viruses</taxon>
        <taxon>Duplodnaviria</taxon>
        <taxon>Heunggongvirae</taxon>
        <taxon>Uroviricota</taxon>
        <taxon>Caudoviricetes</taxon>
        <taxon>Dclasvirinae</taxon>
        <taxon>Hawkeyevirus</taxon>
        <taxon>Hawkeyevirus hawkeye</taxon>
    </lineage>
</organism>